<reference evidence="1" key="1">
    <citation type="submission" date="2023-03" db="EMBL/GenBank/DDBJ databases">
        <title>Massive genome expansion in bonnet fungi (Mycena s.s.) driven by repeated elements and novel gene families across ecological guilds.</title>
        <authorList>
            <consortium name="Lawrence Berkeley National Laboratory"/>
            <person name="Harder C.B."/>
            <person name="Miyauchi S."/>
            <person name="Viragh M."/>
            <person name="Kuo A."/>
            <person name="Thoen E."/>
            <person name="Andreopoulos B."/>
            <person name="Lu D."/>
            <person name="Skrede I."/>
            <person name="Drula E."/>
            <person name="Henrissat B."/>
            <person name="Morin E."/>
            <person name="Kohler A."/>
            <person name="Barry K."/>
            <person name="LaButti K."/>
            <person name="Morin E."/>
            <person name="Salamov A."/>
            <person name="Lipzen A."/>
            <person name="Mereny Z."/>
            <person name="Hegedus B."/>
            <person name="Baldrian P."/>
            <person name="Stursova M."/>
            <person name="Weitz H."/>
            <person name="Taylor A."/>
            <person name="Grigoriev I.V."/>
            <person name="Nagy L.G."/>
            <person name="Martin F."/>
            <person name="Kauserud H."/>
        </authorList>
    </citation>
    <scope>NUCLEOTIDE SEQUENCE</scope>
    <source>
        <strain evidence="1">CBHHK188m</strain>
    </source>
</reference>
<evidence type="ECO:0000313" key="2">
    <source>
        <dbReference type="Proteomes" id="UP001215280"/>
    </source>
</evidence>
<dbReference type="EMBL" id="JARJLG010000068">
    <property type="protein sequence ID" value="KAJ7754158.1"/>
    <property type="molecule type" value="Genomic_DNA"/>
</dbReference>
<dbReference type="Proteomes" id="UP001215280">
    <property type="component" value="Unassembled WGS sequence"/>
</dbReference>
<keyword evidence="2" id="KW-1185">Reference proteome</keyword>
<evidence type="ECO:0000313" key="1">
    <source>
        <dbReference type="EMBL" id="KAJ7754158.1"/>
    </source>
</evidence>
<accession>A0AAD7IZY7</accession>
<comment type="caution">
    <text evidence="1">The sequence shown here is derived from an EMBL/GenBank/DDBJ whole genome shotgun (WGS) entry which is preliminary data.</text>
</comment>
<evidence type="ECO:0008006" key="3">
    <source>
        <dbReference type="Google" id="ProtNLM"/>
    </source>
</evidence>
<gene>
    <name evidence="1" type="ORF">DFH07DRAFT_502761</name>
</gene>
<protein>
    <recommendedName>
        <fullName evidence="3">F-box domain-containing protein</fullName>
    </recommendedName>
</protein>
<sequence length="368" mass="41529">MAEGIPVELIEAIVDHVDPAALRSCALTTRAFVRPSQRRIFHSINHSTSADSTRLSLLCGLLSISPHLASYVRTVKVYLHRDILLDMTCLLRCCLKLESLAICFLRNISRLGVSLLPMDFFEALVDAIALPSLDCLELWGNTSDSLLIFPSILHFAIKAVRRLGLCRVEIMAGMEVGQSIVAPHITSSAQILGSLKSLTMGRFSYKLIPFLEASAPKLTELRLGLSTDWRAWSFPHFEVLRFAEFTVAVNAITSFGGLLERFPAPNLERLTIVMRVRFSLDLTPRRTSPWPMFDPQRAYQRKFPHLRAIDCQLCLWPYFRGDRAASYDAFVSRMEASMAALRGTELLRCSCVPCYQYASWDEWAEYDA</sequence>
<dbReference type="AlphaFoldDB" id="A0AAD7IZY7"/>
<organism evidence="1 2">
    <name type="scientific">Mycena maculata</name>
    <dbReference type="NCBI Taxonomy" id="230809"/>
    <lineage>
        <taxon>Eukaryota</taxon>
        <taxon>Fungi</taxon>
        <taxon>Dikarya</taxon>
        <taxon>Basidiomycota</taxon>
        <taxon>Agaricomycotina</taxon>
        <taxon>Agaricomycetes</taxon>
        <taxon>Agaricomycetidae</taxon>
        <taxon>Agaricales</taxon>
        <taxon>Marasmiineae</taxon>
        <taxon>Mycenaceae</taxon>
        <taxon>Mycena</taxon>
    </lineage>
</organism>
<name>A0AAD7IZY7_9AGAR</name>
<proteinExistence type="predicted"/>